<evidence type="ECO:0000313" key="2">
    <source>
        <dbReference type="WBParaSite" id="PTRK_0001530400.1"/>
    </source>
</evidence>
<organism evidence="1 2">
    <name type="scientific">Parastrongyloides trichosuri</name>
    <name type="common">Possum-specific nematode worm</name>
    <dbReference type="NCBI Taxonomy" id="131310"/>
    <lineage>
        <taxon>Eukaryota</taxon>
        <taxon>Metazoa</taxon>
        <taxon>Ecdysozoa</taxon>
        <taxon>Nematoda</taxon>
        <taxon>Chromadorea</taxon>
        <taxon>Rhabditida</taxon>
        <taxon>Tylenchina</taxon>
        <taxon>Panagrolaimomorpha</taxon>
        <taxon>Strongyloidoidea</taxon>
        <taxon>Strongyloididae</taxon>
        <taxon>Parastrongyloides</taxon>
    </lineage>
</organism>
<keyword evidence="1" id="KW-1185">Reference proteome</keyword>
<proteinExistence type="predicted"/>
<evidence type="ECO:0000313" key="1">
    <source>
        <dbReference type="Proteomes" id="UP000038045"/>
    </source>
</evidence>
<accession>A0A0N5A118</accession>
<protein>
    <submittedName>
        <fullName evidence="2">Transferred entry: 7.1.1.9</fullName>
    </submittedName>
</protein>
<dbReference type="AlphaFoldDB" id="A0A0N5A118"/>
<sequence>HRAVAADSVERGGHHLAGVRPHRHRPAGRHVVLAGRGLQLHRERRGRLGHRAGDGRLALDAAGGPAVLRGPARHSRRLLPGRAHRRRVAHGGVPVHPAAQDAGRAHDRGAAALHGQLHDLHRALRADGRRAGQRHHLPVAVPDAEGRGPVRPGAGCRVLHHLLPDHPALVLHPVQLDAARRHDRRLRRGARKCVTTTPGGAAPS</sequence>
<reference evidence="2" key="1">
    <citation type="submission" date="2017-02" db="UniProtKB">
        <authorList>
            <consortium name="WormBaseParasite"/>
        </authorList>
    </citation>
    <scope>IDENTIFICATION</scope>
</reference>
<name>A0A0N5A118_PARTI</name>
<dbReference type="WBParaSite" id="PTRK_0001530400.1">
    <property type="protein sequence ID" value="PTRK_0001530400.1"/>
    <property type="gene ID" value="PTRK_0001530400"/>
</dbReference>
<dbReference type="Proteomes" id="UP000038045">
    <property type="component" value="Unplaced"/>
</dbReference>